<keyword evidence="4" id="KW-1185">Reference proteome</keyword>
<dbReference type="PANTHER" id="PTHR46278:SF2">
    <property type="entry name" value="ASPARTATE-SEMIALDEHYDE DEHYDROGENASE"/>
    <property type="match status" value="1"/>
</dbReference>
<dbReference type="InterPro" id="IPR036291">
    <property type="entry name" value="NAD(P)-bd_dom_sf"/>
</dbReference>
<dbReference type="GO" id="GO:0004073">
    <property type="term" value="F:aspartate-semialdehyde dehydrogenase activity"/>
    <property type="evidence" value="ECO:0007669"/>
    <property type="project" value="UniProtKB-EC"/>
</dbReference>
<dbReference type="Gene3D" id="3.40.50.720">
    <property type="entry name" value="NAD(P)-binding Rossmann-like Domain"/>
    <property type="match status" value="1"/>
</dbReference>
<dbReference type="PIRSF" id="PIRSF000148">
    <property type="entry name" value="ASA_dh"/>
    <property type="match status" value="1"/>
</dbReference>
<dbReference type="Pfam" id="PF02774">
    <property type="entry name" value="Semialdhyde_dhC"/>
    <property type="match status" value="1"/>
</dbReference>
<name>A0A853DFD5_9MICO</name>
<gene>
    <name evidence="3" type="ORF">HNR15_000333</name>
</gene>
<reference evidence="3 4" key="1">
    <citation type="submission" date="2020-07" db="EMBL/GenBank/DDBJ databases">
        <title>Sequencing the genomes of 1000 actinobacteria strains.</title>
        <authorList>
            <person name="Klenk H.-P."/>
        </authorList>
    </citation>
    <scope>NUCLEOTIDE SEQUENCE [LARGE SCALE GENOMIC DNA]</scope>
    <source>
        <strain evidence="3 4">DSM 29531</strain>
    </source>
</reference>
<protein>
    <submittedName>
        <fullName evidence="3">Aspartate-semialdehyde dehydrogenase</fullName>
        <ecNumber evidence="3">1.2.1.11</ecNumber>
    </submittedName>
</protein>
<dbReference type="Gene3D" id="3.30.360.10">
    <property type="entry name" value="Dihydrodipicolinate Reductase, domain 2"/>
    <property type="match status" value="1"/>
</dbReference>
<evidence type="ECO:0000313" key="3">
    <source>
        <dbReference type="EMBL" id="NYJ73370.1"/>
    </source>
</evidence>
<dbReference type="EMBL" id="JACCFW010000001">
    <property type="protein sequence ID" value="NYJ73370.1"/>
    <property type="molecule type" value="Genomic_DNA"/>
</dbReference>
<dbReference type="Proteomes" id="UP000571817">
    <property type="component" value="Unassembled WGS sequence"/>
</dbReference>
<dbReference type="RefSeq" id="WP_179478591.1">
    <property type="nucleotide sequence ID" value="NZ_JACCFW010000001.1"/>
</dbReference>
<dbReference type="Pfam" id="PF01118">
    <property type="entry name" value="Semialdhyde_dh"/>
    <property type="match status" value="1"/>
</dbReference>
<dbReference type="GO" id="GO:0051287">
    <property type="term" value="F:NAD binding"/>
    <property type="evidence" value="ECO:0007669"/>
    <property type="project" value="InterPro"/>
</dbReference>
<dbReference type="GO" id="GO:0008652">
    <property type="term" value="P:amino acid biosynthetic process"/>
    <property type="evidence" value="ECO:0007669"/>
    <property type="project" value="InterPro"/>
</dbReference>
<evidence type="ECO:0000256" key="1">
    <source>
        <dbReference type="ARBA" id="ARBA00010584"/>
    </source>
</evidence>
<comment type="caution">
    <text evidence="3">The sequence shown here is derived from an EMBL/GenBank/DDBJ whole genome shotgun (WGS) entry which is preliminary data.</text>
</comment>
<dbReference type="InterPro" id="IPR000534">
    <property type="entry name" value="Semialdehyde_DH_NAD-bd"/>
</dbReference>
<organism evidence="3 4">
    <name type="scientific">Allobranchiibius huperziae</name>
    <dbReference type="NCBI Taxonomy" id="1874116"/>
    <lineage>
        <taxon>Bacteria</taxon>
        <taxon>Bacillati</taxon>
        <taxon>Actinomycetota</taxon>
        <taxon>Actinomycetes</taxon>
        <taxon>Micrococcales</taxon>
        <taxon>Dermacoccaceae</taxon>
        <taxon>Allobranchiibius</taxon>
    </lineage>
</organism>
<dbReference type="EC" id="1.2.1.11" evidence="3"/>
<dbReference type="InterPro" id="IPR012280">
    <property type="entry name" value="Semialdhyde_DH_dimer_dom"/>
</dbReference>
<dbReference type="PANTHER" id="PTHR46278">
    <property type="entry name" value="DEHYDROGENASE, PUTATIVE-RELATED"/>
    <property type="match status" value="1"/>
</dbReference>
<keyword evidence="3" id="KW-0560">Oxidoreductase</keyword>
<dbReference type="GO" id="GO:0046983">
    <property type="term" value="F:protein dimerization activity"/>
    <property type="evidence" value="ECO:0007669"/>
    <property type="project" value="InterPro"/>
</dbReference>
<dbReference type="SMART" id="SM00859">
    <property type="entry name" value="Semialdhyde_dh"/>
    <property type="match status" value="1"/>
</dbReference>
<dbReference type="SUPFAM" id="SSF51735">
    <property type="entry name" value="NAD(P)-binding Rossmann-fold domains"/>
    <property type="match status" value="1"/>
</dbReference>
<proteinExistence type="inferred from homology"/>
<feature type="domain" description="Semialdehyde dehydrogenase NAD-binding" evidence="2">
    <location>
        <begin position="7"/>
        <end position="122"/>
    </location>
</feature>
<dbReference type="SUPFAM" id="SSF55347">
    <property type="entry name" value="Glyceraldehyde-3-phosphate dehydrogenase-like, C-terminal domain"/>
    <property type="match status" value="1"/>
</dbReference>
<dbReference type="NCBIfam" id="NF011456">
    <property type="entry name" value="PRK14874.1"/>
    <property type="match status" value="1"/>
</dbReference>
<evidence type="ECO:0000313" key="4">
    <source>
        <dbReference type="Proteomes" id="UP000571817"/>
    </source>
</evidence>
<accession>A0A853DFD5</accession>
<comment type="similarity">
    <text evidence="1">Belongs to the aspartate-semialdehyde dehydrogenase family.</text>
</comment>
<evidence type="ECO:0000259" key="2">
    <source>
        <dbReference type="SMART" id="SM00859"/>
    </source>
</evidence>
<sequence>MTRDGATLAVVGATGLVGQTLLGVLPMGRDVWGEVRLLASSRSSGRTVDAAGRELQVRGLDDHAFDGVDVAVFAAPPEVALEWAPRAVAAGAVVVDSSGAFIDHDNVPLVVPELNPAATKRTGARILASPCATTLTMIGVLTSLHRRWRLQELVVSTYQAVSDAGSLGVQRLYDEANALGGDRSVGQYPGDVRRKLSDLSGASPFPAPVAFNVIPWVGGQGDGESSAQELNVRAELRALLETPALKIATTCVQVPVTTTHSMTVHATFEQRVHREDVVQALTQDANSVVVLDDPRSEEWPTPVDVVGSDPVFVGRVRQLEDFPRSVQFFVCGDNLRRGSALNLLEIAELVVS</sequence>
<dbReference type="AlphaFoldDB" id="A0A853DFD5"/>